<accession>A0AAU9X650</accession>
<organism evidence="7 8">
    <name type="scientific">Pocillopora meandrina</name>
    <dbReference type="NCBI Taxonomy" id="46732"/>
    <lineage>
        <taxon>Eukaryota</taxon>
        <taxon>Metazoa</taxon>
        <taxon>Cnidaria</taxon>
        <taxon>Anthozoa</taxon>
        <taxon>Hexacorallia</taxon>
        <taxon>Scleractinia</taxon>
        <taxon>Astrocoeniina</taxon>
        <taxon>Pocilloporidae</taxon>
        <taxon>Pocillopora</taxon>
    </lineage>
</organism>
<dbReference type="GO" id="GO:0005840">
    <property type="term" value="C:ribosome"/>
    <property type="evidence" value="ECO:0007669"/>
    <property type="project" value="UniProtKB-KW"/>
</dbReference>
<evidence type="ECO:0000256" key="4">
    <source>
        <dbReference type="ARBA" id="ARBA00035223"/>
    </source>
</evidence>
<keyword evidence="8" id="KW-1185">Reference proteome</keyword>
<sequence>MSADLQWIIVRNHSCFLLKNQGATFSKEPLNLTGRNAFKHCGLVNKKSIGVTPEPSGKGVVLTIKKKKYANKPSKVTSKVTLARDSRRTIKTIKNLCGKNYYRQDLEDAAVRRACAILRSQRTGTGVQKNRTRRKRN</sequence>
<dbReference type="EMBL" id="CALNXJ010000032">
    <property type="protein sequence ID" value="CAH3138290.1"/>
    <property type="molecule type" value="Genomic_DNA"/>
</dbReference>
<evidence type="ECO:0000256" key="3">
    <source>
        <dbReference type="ARBA" id="ARBA00023274"/>
    </source>
</evidence>
<evidence type="ECO:0000313" key="7">
    <source>
        <dbReference type="EMBL" id="CAH3138290.1"/>
    </source>
</evidence>
<name>A0AAU9X650_9CNID</name>
<dbReference type="Proteomes" id="UP001159428">
    <property type="component" value="Unassembled WGS sequence"/>
</dbReference>
<evidence type="ECO:0000313" key="8">
    <source>
        <dbReference type="Proteomes" id="UP001159428"/>
    </source>
</evidence>
<evidence type="ECO:0000256" key="2">
    <source>
        <dbReference type="ARBA" id="ARBA00022980"/>
    </source>
</evidence>
<dbReference type="GO" id="GO:0003735">
    <property type="term" value="F:structural constituent of ribosome"/>
    <property type="evidence" value="ECO:0007669"/>
    <property type="project" value="InterPro"/>
</dbReference>
<proteinExistence type="inferred from homology"/>
<dbReference type="AlphaFoldDB" id="A0AAU9X650"/>
<feature type="domain" description="Ribosomal eL28/Mak16" evidence="6">
    <location>
        <begin position="5"/>
        <end position="120"/>
    </location>
</feature>
<gene>
    <name evidence="7" type="ORF">PMEA_00018356</name>
</gene>
<reference evidence="7 8" key="1">
    <citation type="submission" date="2022-05" db="EMBL/GenBank/DDBJ databases">
        <authorList>
            <consortium name="Genoscope - CEA"/>
            <person name="William W."/>
        </authorList>
    </citation>
    <scope>NUCLEOTIDE SEQUENCE [LARGE SCALE GENOMIC DNA]</scope>
</reference>
<comment type="similarity">
    <text evidence="1">Belongs to the eukaryotic ribosomal protein eL28 family.</text>
</comment>
<protein>
    <recommendedName>
        <fullName evidence="4">Large ribosomal subunit protein eL28</fullName>
    </recommendedName>
    <alternativeName>
        <fullName evidence="5">60S ribosomal protein L28</fullName>
    </alternativeName>
</protein>
<keyword evidence="3" id="KW-0687">Ribonucleoprotein</keyword>
<dbReference type="InterPro" id="IPR002672">
    <property type="entry name" value="Ribosomal_eL28"/>
</dbReference>
<dbReference type="Pfam" id="PF01778">
    <property type="entry name" value="Ribosomal_L28e"/>
    <property type="match status" value="1"/>
</dbReference>
<evidence type="ECO:0000259" key="6">
    <source>
        <dbReference type="Pfam" id="PF01778"/>
    </source>
</evidence>
<keyword evidence="2" id="KW-0689">Ribosomal protein</keyword>
<dbReference type="FunFam" id="3.30.390.110:FF:000002">
    <property type="entry name" value="60S ribosomal protein L28"/>
    <property type="match status" value="1"/>
</dbReference>
<comment type="caution">
    <text evidence="7">The sequence shown here is derived from an EMBL/GenBank/DDBJ whole genome shotgun (WGS) entry which is preliminary data.</text>
</comment>
<dbReference type="PANTHER" id="PTHR10544">
    <property type="entry name" value="60S RIBOSOMAL PROTEIN L28"/>
    <property type="match status" value="1"/>
</dbReference>
<evidence type="ECO:0000256" key="5">
    <source>
        <dbReference type="ARBA" id="ARBA00035330"/>
    </source>
</evidence>
<dbReference type="GO" id="GO:1990904">
    <property type="term" value="C:ribonucleoprotein complex"/>
    <property type="evidence" value="ECO:0007669"/>
    <property type="project" value="UniProtKB-KW"/>
</dbReference>
<dbReference type="GO" id="GO:0006412">
    <property type="term" value="P:translation"/>
    <property type="evidence" value="ECO:0007669"/>
    <property type="project" value="InterPro"/>
</dbReference>
<dbReference type="InterPro" id="IPR029004">
    <property type="entry name" value="Ribosomal_eL28/Mak16"/>
</dbReference>
<evidence type="ECO:0000256" key="1">
    <source>
        <dbReference type="ARBA" id="ARBA00007926"/>
    </source>
</evidence>
<dbReference type="Gene3D" id="3.30.390.110">
    <property type="match status" value="1"/>
</dbReference>